<evidence type="ECO:0000256" key="1">
    <source>
        <dbReference type="ARBA" id="ARBA00004606"/>
    </source>
</evidence>
<evidence type="ECO:0000313" key="7">
    <source>
        <dbReference type="EMBL" id="KAA8917359.1"/>
    </source>
</evidence>
<keyword evidence="3" id="KW-0812">Transmembrane</keyword>
<dbReference type="InterPro" id="IPR026050">
    <property type="entry name" value="C1GALT1/C1GALT1_chp1"/>
</dbReference>
<evidence type="ECO:0008006" key="9">
    <source>
        <dbReference type="Google" id="ProtNLM"/>
    </source>
</evidence>
<keyword evidence="5" id="KW-1133">Transmembrane helix</keyword>
<comment type="subcellular location">
    <subcellularLocation>
        <location evidence="1">Membrane</location>
        <topology evidence="1">Single-pass type II membrane protein</topology>
    </subcellularLocation>
</comment>
<dbReference type="OrthoDB" id="414175at2759"/>
<dbReference type="Gene3D" id="3.90.550.50">
    <property type="match status" value="1"/>
</dbReference>
<dbReference type="PANTHER" id="PTHR23033">
    <property type="entry name" value="BETA1,3-GALACTOSYLTRANSFERASE"/>
    <property type="match status" value="1"/>
</dbReference>
<proteinExistence type="inferred from homology"/>
<keyword evidence="6" id="KW-0472">Membrane</keyword>
<accession>A0A642VD96</accession>
<comment type="similarity">
    <text evidence="2">Belongs to the glycosyltransferase 31 family. Beta3-Gal-T subfamily.</text>
</comment>
<name>A0A642VD96_9ASCO</name>
<comment type="caution">
    <text evidence="7">The sequence shown here is derived from an EMBL/GenBank/DDBJ whole genome shotgun (WGS) entry which is preliminary data.</text>
</comment>
<organism evidence="7 8">
    <name type="scientific">Trichomonascus ciferrii</name>
    <dbReference type="NCBI Taxonomy" id="44093"/>
    <lineage>
        <taxon>Eukaryota</taxon>
        <taxon>Fungi</taxon>
        <taxon>Dikarya</taxon>
        <taxon>Ascomycota</taxon>
        <taxon>Saccharomycotina</taxon>
        <taxon>Dipodascomycetes</taxon>
        <taxon>Dipodascales</taxon>
        <taxon>Trichomonascaceae</taxon>
        <taxon>Trichomonascus</taxon>
        <taxon>Trichomonascus ciferrii complex</taxon>
    </lineage>
</organism>
<sequence>MLSSPKLVQQPSYFHSYPDSNRYASNDIWRPPPNDVDLRQDLTTTASIDNDHHILLLVKTSADTIWTRMPLHFLTTFTKLPNFAIYSDAADSIAGYEVYDVLANVSSDVMNSNAFTAYRQARMMRDQHSYAIPSTDGLSKLDRFKPLHMLLHAYQNLEKHNWYVLLDDDLALFPENLMDFVSSYNPGAEIYTGFPLAAFSNIFAGEKAGIAISHALMKKAFGIPSAAELVQQYTETSSKKESGDYLVSKYLNEVAGHSMDYDLADSKFQHEPIWAMYFNQYNWCKSVIGVGQSHPRHLEVLWEYQTVTKDKKKVRYVDLYNDFIKPYLPLQAYVNWDNFAQSEEYSWKADGMPSSIDQSKPYADFSKCVSFCENQPNCLMVRYDPYALQCGISTSVALGRTINQADYQRMDKEIDQLRQSSNTFQRSYRVPGEEIISFWFVDRIRLMRTQIPCDRIYRDARKEGMINGVYDQIEGWWLRAKQKFSDNNPIHL</sequence>
<gene>
    <name evidence="7" type="ORF">TRICI_000471</name>
</gene>
<dbReference type="VEuPathDB" id="FungiDB:TRICI_000471"/>
<dbReference type="AlphaFoldDB" id="A0A642VD96"/>
<dbReference type="PANTHER" id="PTHR23033:SF47">
    <property type="entry name" value="APPLE DOMAIN-CONTAINING PROTEIN-RELATED"/>
    <property type="match status" value="1"/>
</dbReference>
<evidence type="ECO:0000256" key="2">
    <source>
        <dbReference type="ARBA" id="ARBA00006462"/>
    </source>
</evidence>
<reference evidence="7" key="1">
    <citation type="journal article" date="2019" name="G3 (Bethesda)">
        <title>Genome Assemblies of Two Rare Opportunistic Yeast Pathogens: Diutina rugosa (syn. Candida rugosa) and Trichomonascus ciferrii (syn. Candida ciferrii).</title>
        <authorList>
            <person name="Mixao V."/>
            <person name="Saus E."/>
            <person name="Hansen A.P."/>
            <person name="Lass-Florl C."/>
            <person name="Gabaldon T."/>
        </authorList>
    </citation>
    <scope>NUCLEOTIDE SEQUENCE</scope>
    <source>
        <strain evidence="7">CBS 4856</strain>
    </source>
</reference>
<keyword evidence="8" id="KW-1185">Reference proteome</keyword>
<evidence type="ECO:0000313" key="8">
    <source>
        <dbReference type="Proteomes" id="UP000761534"/>
    </source>
</evidence>
<protein>
    <recommendedName>
        <fullName evidence="9">Glycosyltransferase family 31 protein</fullName>
    </recommendedName>
</protein>
<keyword evidence="4" id="KW-0735">Signal-anchor</keyword>
<dbReference type="Proteomes" id="UP000761534">
    <property type="component" value="Unassembled WGS sequence"/>
</dbReference>
<evidence type="ECO:0000256" key="6">
    <source>
        <dbReference type="ARBA" id="ARBA00023136"/>
    </source>
</evidence>
<evidence type="ECO:0000256" key="5">
    <source>
        <dbReference type="ARBA" id="ARBA00022989"/>
    </source>
</evidence>
<dbReference type="EMBL" id="SWFS01000040">
    <property type="protein sequence ID" value="KAA8917359.1"/>
    <property type="molecule type" value="Genomic_DNA"/>
</dbReference>
<dbReference type="GO" id="GO:0016020">
    <property type="term" value="C:membrane"/>
    <property type="evidence" value="ECO:0007669"/>
    <property type="project" value="UniProtKB-SubCell"/>
</dbReference>
<evidence type="ECO:0000256" key="4">
    <source>
        <dbReference type="ARBA" id="ARBA00022968"/>
    </source>
</evidence>
<evidence type="ECO:0000256" key="3">
    <source>
        <dbReference type="ARBA" id="ARBA00022692"/>
    </source>
</evidence>